<organism evidence="4 5">
    <name type="scientific">Aquamicrobium soli</name>
    <dbReference type="NCBI Taxonomy" id="1811518"/>
    <lineage>
        <taxon>Bacteria</taxon>
        <taxon>Pseudomonadati</taxon>
        <taxon>Pseudomonadota</taxon>
        <taxon>Alphaproteobacteria</taxon>
        <taxon>Hyphomicrobiales</taxon>
        <taxon>Phyllobacteriaceae</taxon>
        <taxon>Aquamicrobium</taxon>
    </lineage>
</organism>
<dbReference type="InterPro" id="IPR020904">
    <property type="entry name" value="Sc_DH/Rdtase_CS"/>
</dbReference>
<dbReference type="InterPro" id="IPR057326">
    <property type="entry name" value="KR_dom"/>
</dbReference>
<dbReference type="PRINTS" id="PR00081">
    <property type="entry name" value="GDHRDH"/>
</dbReference>
<sequence>MSGPLAIEGRHALVTGGGSGVGRAVALALAEAGIAVTICGRRKAALDAVASENARISAIAADVTDEAAMVALYQQAEAARGPIDIVIANAGMAGSAPAARTTLADWQKTLAVNLTGAFLTVKPALAGMAARKAGRIVFVASVAGLKGYAYVAPYVAAKHGVVGLMRALAAENAKTGVTVNAVCPGFVETDMLEESVSRIVEKTGRSAEETRAALVASNPQARFIQPPEVAAAVLWLCSQSAGSITGQAISVSGGETW</sequence>
<dbReference type="RefSeq" id="WP_378218577.1">
    <property type="nucleotide sequence ID" value="NZ_JBHRTK010000003.1"/>
</dbReference>
<dbReference type="InterPro" id="IPR036291">
    <property type="entry name" value="NAD(P)-bd_dom_sf"/>
</dbReference>
<proteinExistence type="inferred from homology"/>
<dbReference type="GO" id="GO:0016491">
    <property type="term" value="F:oxidoreductase activity"/>
    <property type="evidence" value="ECO:0007669"/>
    <property type="project" value="UniProtKB-KW"/>
</dbReference>
<evidence type="ECO:0000256" key="2">
    <source>
        <dbReference type="RuleBase" id="RU000363"/>
    </source>
</evidence>
<evidence type="ECO:0000259" key="3">
    <source>
        <dbReference type="SMART" id="SM00822"/>
    </source>
</evidence>
<evidence type="ECO:0000256" key="1">
    <source>
        <dbReference type="ARBA" id="ARBA00006484"/>
    </source>
</evidence>
<dbReference type="InterPro" id="IPR050259">
    <property type="entry name" value="SDR"/>
</dbReference>
<dbReference type="EC" id="1.1.1.-" evidence="4"/>
<reference evidence="5" key="1">
    <citation type="journal article" date="2019" name="Int. J. Syst. Evol. Microbiol.">
        <title>The Global Catalogue of Microorganisms (GCM) 10K type strain sequencing project: providing services to taxonomists for standard genome sequencing and annotation.</title>
        <authorList>
            <consortium name="The Broad Institute Genomics Platform"/>
            <consortium name="The Broad Institute Genome Sequencing Center for Infectious Disease"/>
            <person name="Wu L."/>
            <person name="Ma J."/>
        </authorList>
    </citation>
    <scope>NUCLEOTIDE SEQUENCE [LARGE SCALE GENOMIC DNA]</scope>
    <source>
        <strain evidence="5">KCTC 52165</strain>
    </source>
</reference>
<dbReference type="PANTHER" id="PTHR42879:SF2">
    <property type="entry name" value="3-OXOACYL-[ACYL-CARRIER-PROTEIN] REDUCTASE FABG"/>
    <property type="match status" value="1"/>
</dbReference>
<gene>
    <name evidence="4" type="ORF">ACFOHJ_03505</name>
</gene>
<name>A0ABV7K6V9_9HYPH</name>
<comment type="caution">
    <text evidence="4">The sequence shown here is derived from an EMBL/GenBank/DDBJ whole genome shotgun (WGS) entry which is preliminary data.</text>
</comment>
<keyword evidence="5" id="KW-1185">Reference proteome</keyword>
<dbReference type="Gene3D" id="3.40.50.720">
    <property type="entry name" value="NAD(P)-binding Rossmann-like Domain"/>
    <property type="match status" value="1"/>
</dbReference>
<comment type="similarity">
    <text evidence="1 2">Belongs to the short-chain dehydrogenases/reductases (SDR) family.</text>
</comment>
<dbReference type="SUPFAM" id="SSF51735">
    <property type="entry name" value="NAD(P)-binding Rossmann-fold domains"/>
    <property type="match status" value="1"/>
</dbReference>
<evidence type="ECO:0000313" key="5">
    <source>
        <dbReference type="Proteomes" id="UP001595583"/>
    </source>
</evidence>
<protein>
    <submittedName>
        <fullName evidence="4">SDR family NAD(P)-dependent oxidoreductase</fullName>
        <ecNumber evidence="4">1.1.1.-</ecNumber>
    </submittedName>
</protein>
<dbReference type="Proteomes" id="UP001595583">
    <property type="component" value="Unassembled WGS sequence"/>
</dbReference>
<evidence type="ECO:0000313" key="4">
    <source>
        <dbReference type="EMBL" id="MFC3205267.1"/>
    </source>
</evidence>
<dbReference type="InterPro" id="IPR002347">
    <property type="entry name" value="SDR_fam"/>
</dbReference>
<dbReference type="PANTHER" id="PTHR42879">
    <property type="entry name" value="3-OXOACYL-(ACYL-CARRIER-PROTEIN) REDUCTASE"/>
    <property type="match status" value="1"/>
</dbReference>
<dbReference type="Pfam" id="PF00106">
    <property type="entry name" value="adh_short"/>
    <property type="match status" value="1"/>
</dbReference>
<keyword evidence="4" id="KW-0560">Oxidoreductase</keyword>
<feature type="domain" description="Ketoreductase" evidence="3">
    <location>
        <begin position="10"/>
        <end position="195"/>
    </location>
</feature>
<dbReference type="CDD" id="cd05233">
    <property type="entry name" value="SDR_c"/>
    <property type="match status" value="1"/>
</dbReference>
<dbReference type="PRINTS" id="PR00080">
    <property type="entry name" value="SDRFAMILY"/>
</dbReference>
<dbReference type="PROSITE" id="PS00061">
    <property type="entry name" value="ADH_SHORT"/>
    <property type="match status" value="1"/>
</dbReference>
<dbReference type="EMBL" id="JBHRTK010000003">
    <property type="protein sequence ID" value="MFC3205267.1"/>
    <property type="molecule type" value="Genomic_DNA"/>
</dbReference>
<dbReference type="SMART" id="SM00822">
    <property type="entry name" value="PKS_KR"/>
    <property type="match status" value="1"/>
</dbReference>
<accession>A0ABV7K6V9</accession>